<evidence type="ECO:0000256" key="11">
    <source>
        <dbReference type="SAM" id="Phobius"/>
    </source>
</evidence>
<accession>A0AAV7A3B8</accession>
<evidence type="ECO:0000256" key="6">
    <source>
        <dbReference type="ARBA" id="ARBA00022989"/>
    </source>
</evidence>
<dbReference type="InterPro" id="IPR013320">
    <property type="entry name" value="ConA-like_dom_sf"/>
</dbReference>
<dbReference type="Pfam" id="PF00354">
    <property type="entry name" value="Pentaxin"/>
    <property type="match status" value="1"/>
</dbReference>
<dbReference type="SMART" id="SM00303">
    <property type="entry name" value="GPS"/>
    <property type="match status" value="1"/>
</dbReference>
<comment type="caution">
    <text evidence="14">The sequence shown here is derived from an EMBL/GenBank/DDBJ whole genome shotgun (WGS) entry which is preliminary data.</text>
</comment>
<dbReference type="SUPFAM" id="SSF49899">
    <property type="entry name" value="Concanavalin A-like lectins/glucanases"/>
    <property type="match status" value="1"/>
</dbReference>
<dbReference type="GO" id="GO:0046872">
    <property type="term" value="F:metal ion binding"/>
    <property type="evidence" value="ECO:0007669"/>
    <property type="project" value="UniProtKB-KW"/>
</dbReference>
<dbReference type="InterPro" id="IPR030476">
    <property type="entry name" value="Pentaxin_CS"/>
</dbReference>
<dbReference type="InterPro" id="IPR046338">
    <property type="entry name" value="GAIN_dom_sf"/>
</dbReference>
<comment type="caution">
    <text evidence="10">Lacks conserved residue(s) required for the propagation of feature annotation.</text>
</comment>
<dbReference type="GO" id="GO:0016020">
    <property type="term" value="C:membrane"/>
    <property type="evidence" value="ECO:0007669"/>
    <property type="project" value="UniProtKB-SubCell"/>
</dbReference>
<dbReference type="PANTHER" id="PTHR19277">
    <property type="entry name" value="PENTRAXIN"/>
    <property type="match status" value="1"/>
</dbReference>
<keyword evidence="15" id="KW-1185">Reference proteome</keyword>
<dbReference type="PANTHER" id="PTHR19277:SF163">
    <property type="entry name" value="ADHESION G-PROTEIN COUPLED RECEPTOR D2-LIKE ISOFORM X1"/>
    <property type="match status" value="1"/>
</dbReference>
<evidence type="ECO:0000256" key="9">
    <source>
        <dbReference type="ARBA" id="ARBA00023180"/>
    </source>
</evidence>
<keyword evidence="3 11" id="KW-0812">Transmembrane</keyword>
<evidence type="ECO:0000259" key="13">
    <source>
        <dbReference type="PROSITE" id="PS51828"/>
    </source>
</evidence>
<dbReference type="PROSITE" id="PS51828">
    <property type="entry name" value="PTX_2"/>
    <property type="match status" value="1"/>
</dbReference>
<evidence type="ECO:0000256" key="1">
    <source>
        <dbReference type="ARBA" id="ARBA00001913"/>
    </source>
</evidence>
<feature type="transmembrane region" description="Helical" evidence="11">
    <location>
        <begin position="693"/>
        <end position="720"/>
    </location>
</feature>
<evidence type="ECO:0000313" key="15">
    <source>
        <dbReference type="Proteomes" id="UP000824782"/>
    </source>
</evidence>
<comment type="cofactor">
    <cofactor evidence="1">
        <name>Ca(2+)</name>
        <dbReference type="ChEBI" id="CHEBI:29108"/>
    </cofactor>
</comment>
<evidence type="ECO:0000256" key="5">
    <source>
        <dbReference type="ARBA" id="ARBA00022837"/>
    </source>
</evidence>
<comment type="subcellular location">
    <subcellularLocation>
        <location evidence="2">Membrane</location>
    </subcellularLocation>
</comment>
<reference evidence="14" key="1">
    <citation type="thesis" date="2020" institute="ProQuest LLC" country="789 East Eisenhower Parkway, Ann Arbor, MI, USA">
        <title>Comparative Genomics and Chromosome Evolution.</title>
        <authorList>
            <person name="Mudd A.B."/>
        </authorList>
    </citation>
    <scope>NUCLEOTIDE SEQUENCE</scope>
    <source>
        <strain evidence="14">237g6f4</strain>
        <tissue evidence="14">Blood</tissue>
    </source>
</reference>
<feature type="domain" description="Pentraxin (PTX)" evidence="13">
    <location>
        <begin position="113"/>
        <end position="319"/>
    </location>
</feature>
<keyword evidence="6 11" id="KW-1133">Transmembrane helix</keyword>
<evidence type="ECO:0000256" key="7">
    <source>
        <dbReference type="ARBA" id="ARBA00023136"/>
    </source>
</evidence>
<dbReference type="PRINTS" id="PR00895">
    <property type="entry name" value="PENTAXIN"/>
</dbReference>
<dbReference type="Pfam" id="PF01825">
    <property type="entry name" value="GPS"/>
    <property type="match status" value="1"/>
</dbReference>
<protein>
    <submittedName>
        <fullName evidence="14">Uncharacterized protein</fullName>
    </submittedName>
</protein>
<evidence type="ECO:0000259" key="12">
    <source>
        <dbReference type="PROSITE" id="PS50221"/>
    </source>
</evidence>
<keyword evidence="8" id="KW-1015">Disulfide bond</keyword>
<keyword evidence="5" id="KW-0106">Calcium</keyword>
<evidence type="ECO:0000256" key="3">
    <source>
        <dbReference type="ARBA" id="ARBA00022692"/>
    </source>
</evidence>
<dbReference type="InterPro" id="IPR001759">
    <property type="entry name" value="PTX_dom"/>
</dbReference>
<dbReference type="PROSITE" id="PS00289">
    <property type="entry name" value="PTX_1"/>
    <property type="match status" value="1"/>
</dbReference>
<sequence length="721" mass="80999">MLNMKSQDFVSTIIDILKFVFNILMVCSVSICWNKVESNQTSPTGSNTPDTFIETDHAVYEYVGKPHVYREAEKYCDYKFASLLSETKEVQALTGNLQFPFWLKKDKIPETQSFTVLVFEKRTDTKYAKLLAKFPSFNGITVCAHIQWGNTQEDIETVFSHAMKNSTNAFQLRGLSKDGFVRFASLLHGSHSSYTIMFPNDGQWHHICISWNSQSQIMSLYADGEIKNSYKISVSEKIITGGIFIIGQDQDSYGGTFKKEESFSGNITGLNVWAKVLSRDQIQKASLCHNMEQDLVFGWRTHKLEIEPTVRKMEVTSICSGVSEKCRILQNNDGDTNYTTCMTELPFVCYHDKEIYKRFQNTKTVGREQTFANLVNMIANRSVISENPLASDHVQFSAPEVLMGFQAIEKGLEMEESPLDPIDVLGIIQFLKEASAVDMHGSKETLEDLSHHFVHVTGELLEHSDPEVWSEITTVIKGPMTIVQTVEKMASNFVQLLSDKKKEVIIHHKNIEIAVSEVDLKVDRHIYKVHAAERVDKIEVLGDGLLKGQAKVAVVNTWSNLNAFQHLFGEQSRKSIHGDASISDGGSRHVGTYLGSSIISSTVLAGDKEISTPVQYYLWHNEIPDLSHNLRSVPVCVFWDFSMGSENGGSWSTAGCHIKKTLPDATTCFCNHTTNFAVLLQVYDVQRSVEEEWMLRTLTFIGCGVSVCALAVTFIIFLVVG</sequence>
<dbReference type="InterPro" id="IPR051360">
    <property type="entry name" value="Neuronal_Pentraxin_Related"/>
</dbReference>
<organism evidence="14 15">
    <name type="scientific">Engystomops pustulosus</name>
    <name type="common">Tungara frog</name>
    <name type="synonym">Physalaemus pustulosus</name>
    <dbReference type="NCBI Taxonomy" id="76066"/>
    <lineage>
        <taxon>Eukaryota</taxon>
        <taxon>Metazoa</taxon>
        <taxon>Chordata</taxon>
        <taxon>Craniata</taxon>
        <taxon>Vertebrata</taxon>
        <taxon>Euteleostomi</taxon>
        <taxon>Amphibia</taxon>
        <taxon>Batrachia</taxon>
        <taxon>Anura</taxon>
        <taxon>Neobatrachia</taxon>
        <taxon>Hyloidea</taxon>
        <taxon>Leptodactylidae</taxon>
        <taxon>Leiuperinae</taxon>
        <taxon>Engystomops</taxon>
    </lineage>
</organism>
<feature type="domain" description="GAIN-B" evidence="12">
    <location>
        <begin position="502"/>
        <end position="686"/>
    </location>
</feature>
<dbReference type="Gene3D" id="2.60.120.200">
    <property type="match status" value="1"/>
</dbReference>
<dbReference type="Proteomes" id="UP000824782">
    <property type="component" value="Unassembled WGS sequence"/>
</dbReference>
<dbReference type="InterPro" id="IPR000203">
    <property type="entry name" value="GPS"/>
</dbReference>
<gene>
    <name evidence="14" type="ORF">GDO81_003737</name>
</gene>
<dbReference type="EMBL" id="WNYA01000010">
    <property type="protein sequence ID" value="KAG8554267.1"/>
    <property type="molecule type" value="Genomic_DNA"/>
</dbReference>
<dbReference type="InterPro" id="IPR057244">
    <property type="entry name" value="GAIN_B"/>
</dbReference>
<evidence type="ECO:0000256" key="8">
    <source>
        <dbReference type="ARBA" id="ARBA00023157"/>
    </source>
</evidence>
<keyword evidence="7 11" id="KW-0472">Membrane</keyword>
<dbReference type="PROSITE" id="PS50221">
    <property type="entry name" value="GAIN_B"/>
    <property type="match status" value="1"/>
</dbReference>
<evidence type="ECO:0000313" key="14">
    <source>
        <dbReference type="EMBL" id="KAG8554267.1"/>
    </source>
</evidence>
<name>A0AAV7A3B8_ENGPU</name>
<dbReference type="AlphaFoldDB" id="A0AAV7A3B8"/>
<dbReference type="Gene3D" id="2.60.220.50">
    <property type="match status" value="1"/>
</dbReference>
<keyword evidence="4" id="KW-0479">Metal-binding</keyword>
<dbReference type="SMART" id="SM00159">
    <property type="entry name" value="PTX"/>
    <property type="match status" value="1"/>
</dbReference>
<evidence type="ECO:0000256" key="4">
    <source>
        <dbReference type="ARBA" id="ARBA00022723"/>
    </source>
</evidence>
<keyword evidence="9" id="KW-0325">Glycoprotein</keyword>
<evidence type="ECO:0000256" key="10">
    <source>
        <dbReference type="PROSITE-ProRule" id="PRU01172"/>
    </source>
</evidence>
<evidence type="ECO:0000256" key="2">
    <source>
        <dbReference type="ARBA" id="ARBA00004370"/>
    </source>
</evidence>
<proteinExistence type="predicted"/>